<protein>
    <submittedName>
        <fullName evidence="1">Uncharacterized protein</fullName>
    </submittedName>
</protein>
<reference evidence="1" key="1">
    <citation type="journal article" date="2021" name="Open Biol.">
        <title>Shared evolutionary footprints suggest mitochondrial oxidative damage underlies multiple complex I losses in fungi.</title>
        <authorList>
            <person name="Schikora-Tamarit M.A."/>
            <person name="Marcet-Houben M."/>
            <person name="Nosek J."/>
            <person name="Gabaldon T."/>
        </authorList>
    </citation>
    <scope>NUCLEOTIDE SEQUENCE</scope>
    <source>
        <strain evidence="1">CBS2887</strain>
    </source>
</reference>
<organism evidence="1 2">
    <name type="scientific">Wickerhamomyces pijperi</name>
    <name type="common">Yeast</name>
    <name type="synonym">Pichia pijperi</name>
    <dbReference type="NCBI Taxonomy" id="599730"/>
    <lineage>
        <taxon>Eukaryota</taxon>
        <taxon>Fungi</taxon>
        <taxon>Dikarya</taxon>
        <taxon>Ascomycota</taxon>
        <taxon>Saccharomycotina</taxon>
        <taxon>Saccharomycetes</taxon>
        <taxon>Phaffomycetales</taxon>
        <taxon>Wickerhamomycetaceae</taxon>
        <taxon>Wickerhamomyces</taxon>
    </lineage>
</organism>
<keyword evidence="2" id="KW-1185">Reference proteome</keyword>
<sequence>MLLKTNWETPDGCLVLRAVWTKILWMRYLLATMNPNLKPGANNLEKVSNLMTLPDVSICVWVGTALGVLWQDDVTIWIVFDDDDVVFLTDGVHLLSLFLGLGDTGWILTGWDTVEGLWLGETLVVGLIGTPVVQQVLQEGNVDTVVEVWIVVHVLEVDLDWDVDTAQVRNTGVERSEGEVLNQDSGALVDEQVGNLVQGVTGTVGDNNIPIVVSWLVGLLDQIAGKLLDLWETISLTVLEPSGDGDFFSWVFGVTVGGGSVGEFMDLLLDVDVSLVGQGRFLFVR</sequence>
<gene>
    <name evidence="1" type="ORF">WICPIJ_008325</name>
</gene>
<dbReference type="AlphaFoldDB" id="A0A9P8Q009"/>
<comment type="caution">
    <text evidence="1">The sequence shown here is derived from an EMBL/GenBank/DDBJ whole genome shotgun (WGS) entry which is preliminary data.</text>
</comment>
<reference evidence="1" key="2">
    <citation type="submission" date="2021-01" db="EMBL/GenBank/DDBJ databases">
        <authorList>
            <person name="Schikora-Tamarit M.A."/>
        </authorList>
    </citation>
    <scope>NUCLEOTIDE SEQUENCE</scope>
    <source>
        <strain evidence="1">CBS2887</strain>
    </source>
</reference>
<dbReference type="EMBL" id="JAEUBG010004749">
    <property type="protein sequence ID" value="KAH3680349.1"/>
    <property type="molecule type" value="Genomic_DNA"/>
</dbReference>
<name>A0A9P8Q009_WICPI</name>
<evidence type="ECO:0000313" key="2">
    <source>
        <dbReference type="Proteomes" id="UP000774326"/>
    </source>
</evidence>
<evidence type="ECO:0000313" key="1">
    <source>
        <dbReference type="EMBL" id="KAH3680349.1"/>
    </source>
</evidence>
<accession>A0A9P8Q009</accession>
<dbReference type="Proteomes" id="UP000774326">
    <property type="component" value="Unassembled WGS sequence"/>
</dbReference>
<proteinExistence type="predicted"/>